<feature type="transmembrane region" description="Helical" evidence="1">
    <location>
        <begin position="258"/>
        <end position="276"/>
    </location>
</feature>
<dbReference type="STRING" id="869213.GCA_000517085_03789"/>
<feature type="transmembrane region" description="Helical" evidence="1">
    <location>
        <begin position="173"/>
        <end position="192"/>
    </location>
</feature>
<evidence type="ECO:0000313" key="3">
    <source>
        <dbReference type="Proteomes" id="UP000019402"/>
    </source>
</evidence>
<feature type="transmembrane region" description="Helical" evidence="1">
    <location>
        <begin position="139"/>
        <end position="167"/>
    </location>
</feature>
<feature type="transmembrane region" description="Helical" evidence="1">
    <location>
        <begin position="305"/>
        <end position="324"/>
    </location>
</feature>
<keyword evidence="1" id="KW-0472">Membrane</keyword>
<evidence type="ECO:0008006" key="4">
    <source>
        <dbReference type="Google" id="ProtNLM"/>
    </source>
</evidence>
<feature type="transmembrane region" description="Helical" evidence="1">
    <location>
        <begin position="282"/>
        <end position="298"/>
    </location>
</feature>
<feature type="transmembrane region" description="Helical" evidence="1">
    <location>
        <begin position="12"/>
        <end position="35"/>
    </location>
</feature>
<feature type="transmembrane region" description="Helical" evidence="1">
    <location>
        <begin position="47"/>
        <end position="73"/>
    </location>
</feature>
<gene>
    <name evidence="2" type="ORF">JCM21142_104132</name>
</gene>
<feature type="transmembrane region" description="Helical" evidence="1">
    <location>
        <begin position="110"/>
        <end position="127"/>
    </location>
</feature>
<keyword evidence="1" id="KW-1133">Transmembrane helix</keyword>
<dbReference type="EMBL" id="BAMD01000084">
    <property type="protein sequence ID" value="GAF05398.1"/>
    <property type="molecule type" value="Genomic_DNA"/>
</dbReference>
<keyword evidence="3" id="KW-1185">Reference proteome</keyword>
<keyword evidence="1" id="KW-0812">Transmembrane</keyword>
<protein>
    <recommendedName>
        <fullName evidence="4">Glycosyltransferase RgtA/B/C/D-like domain-containing protein</fullName>
    </recommendedName>
</protein>
<sequence>MILKLIHNNNIGTYAFMLFLVVLCWLKPMVLGYTVDAGSFDSAMPLWSFFSFVASIPWLAYLLSIVSCVVISLSINRLNSKYGLLSKQSALPGIVFVFLVGGLIRAQGFNPVWLIALFFVLAFEYLFEAHNYRRVAKECFLAAFWISTASLVSYKVVLIFPLIFIIMGILRLLNVKSFLAAIIGLLLPWLFLLGYELGFGSISNFFSYINFSWLKIFESNDHPLFMLGYLATIAFIFLIALFSVLGAYGVKKIYTRKLYQVFIFCGLYFVGMLGISGLNIEWVILVALPFSVLVAHLLDQIRSLVWQNVVITAMILIPIVGQILL</sequence>
<dbReference type="AlphaFoldDB" id="W7YD33"/>
<accession>W7YD33</accession>
<proteinExistence type="predicted"/>
<dbReference type="eggNOG" id="ENOG5033629">
    <property type="taxonomic scope" value="Bacteria"/>
</dbReference>
<comment type="caution">
    <text evidence="2">The sequence shown here is derived from an EMBL/GenBank/DDBJ whole genome shotgun (WGS) entry which is preliminary data.</text>
</comment>
<name>W7YD33_9BACT</name>
<evidence type="ECO:0000256" key="1">
    <source>
        <dbReference type="SAM" id="Phobius"/>
    </source>
</evidence>
<reference evidence="2 3" key="1">
    <citation type="journal article" date="2014" name="Genome Announc.">
        <title>Draft Genome Sequence of Cytophaga fermentans JCM 21142T, a Facultative Anaerobe Isolated from Marine Mud.</title>
        <authorList>
            <person name="Starns D."/>
            <person name="Oshima K."/>
            <person name="Suda W."/>
            <person name="Iino T."/>
            <person name="Yuki M."/>
            <person name="Inoue J."/>
            <person name="Kitamura K."/>
            <person name="Iida T."/>
            <person name="Darby A."/>
            <person name="Hattori M."/>
            <person name="Ohkuma M."/>
        </authorList>
    </citation>
    <scope>NUCLEOTIDE SEQUENCE [LARGE SCALE GENOMIC DNA]</scope>
    <source>
        <strain evidence="2 3">JCM 21142</strain>
    </source>
</reference>
<organism evidence="2 3">
    <name type="scientific">Saccharicrinis fermentans DSM 9555 = JCM 21142</name>
    <dbReference type="NCBI Taxonomy" id="869213"/>
    <lineage>
        <taxon>Bacteria</taxon>
        <taxon>Pseudomonadati</taxon>
        <taxon>Bacteroidota</taxon>
        <taxon>Bacteroidia</taxon>
        <taxon>Marinilabiliales</taxon>
        <taxon>Marinilabiliaceae</taxon>
        <taxon>Saccharicrinis</taxon>
    </lineage>
</organism>
<evidence type="ECO:0000313" key="2">
    <source>
        <dbReference type="EMBL" id="GAF05398.1"/>
    </source>
</evidence>
<feature type="transmembrane region" description="Helical" evidence="1">
    <location>
        <begin position="226"/>
        <end position="246"/>
    </location>
</feature>
<dbReference type="Proteomes" id="UP000019402">
    <property type="component" value="Unassembled WGS sequence"/>
</dbReference>